<evidence type="ECO:0000256" key="7">
    <source>
        <dbReference type="SAM" id="SignalP"/>
    </source>
</evidence>
<dbReference type="PROSITE" id="PS50106">
    <property type="entry name" value="PDZ"/>
    <property type="match status" value="1"/>
</dbReference>
<comment type="similarity">
    <text evidence="1 6">Belongs to the peptidase S41A family.</text>
</comment>
<sequence length="464" mass="50676">MIRKTLRPLLLLAAILIVIMPFTVSAATEPLDEIRQLVQKHYVDEVPESVLSKGTSKEIMKGLDVHSVYMTKAEYEAFMNGIEQRIVGIGVVLEEDLNGVKVLSVIKDGPASSAGIVAGDLLTHADGVSLKGKSIQAAIPLISGEENTEVVLAIERMKEGRIIKLTKTIRRAEIHLPTVEYEMLGGNIGYIRLNSFAGDSSKELARAISKLGKADSYIFDIRNNGGGYITAAQEVSGFFPDVKEAFQLREKNKEPSIYPAVNQKEQIEGPVSLLVNEFSASASEMLAVNLKEVGAATVYGQNTYGKGTMQTMYAFSDGSVLKLTTARFYSPKGIAVNGVGIYPDVVTNVGEELTTAHFDHLMLKVKGYAHLSSLENVKTTKTFTVQMTKAMDFSTIDHSAIELVELGGQRIPVKVVVKDSKTVELIPEKPLVAGRSYMLIIHPRWVDTKGRQVKTGIYLNVTVK</sequence>
<dbReference type="SUPFAM" id="SSF50156">
    <property type="entry name" value="PDZ domain-like"/>
    <property type="match status" value="1"/>
</dbReference>
<keyword evidence="10" id="KW-1185">Reference proteome</keyword>
<dbReference type="InterPro" id="IPR032812">
    <property type="entry name" value="SbsA_Ig"/>
</dbReference>
<feature type="domain" description="PDZ" evidence="8">
    <location>
        <begin position="67"/>
        <end position="142"/>
    </location>
</feature>
<dbReference type="InterPro" id="IPR041489">
    <property type="entry name" value="PDZ_6"/>
</dbReference>
<dbReference type="InterPro" id="IPR005151">
    <property type="entry name" value="Tail-specific_protease"/>
</dbReference>
<name>A0ABR8U9P2_9BACL</name>
<keyword evidence="4 6" id="KW-0378">Hydrolase</keyword>
<proteinExistence type="inferred from homology"/>
<dbReference type="Gene3D" id="2.30.42.10">
    <property type="match status" value="1"/>
</dbReference>
<protein>
    <submittedName>
        <fullName evidence="9">PDZ domain-containing protein</fullName>
    </submittedName>
</protein>
<dbReference type="EMBL" id="JACSQN010000007">
    <property type="protein sequence ID" value="MBD7984741.1"/>
    <property type="molecule type" value="Genomic_DNA"/>
</dbReference>
<dbReference type="Pfam" id="PF03572">
    <property type="entry name" value="Peptidase_S41"/>
    <property type="match status" value="1"/>
</dbReference>
<evidence type="ECO:0000256" key="1">
    <source>
        <dbReference type="ARBA" id="ARBA00009179"/>
    </source>
</evidence>
<evidence type="ECO:0000256" key="4">
    <source>
        <dbReference type="ARBA" id="ARBA00022801"/>
    </source>
</evidence>
<comment type="caution">
    <text evidence="9">The sequence shown here is derived from an EMBL/GenBank/DDBJ whole genome shotgun (WGS) entry which is preliminary data.</text>
</comment>
<dbReference type="InterPro" id="IPR036034">
    <property type="entry name" value="PDZ_sf"/>
</dbReference>
<dbReference type="CDD" id="cd06782">
    <property type="entry name" value="cpPDZ_CPP-like"/>
    <property type="match status" value="1"/>
</dbReference>
<organism evidence="9 10">
    <name type="scientific">Sporosarcina quadrami</name>
    <dbReference type="NCBI Taxonomy" id="2762234"/>
    <lineage>
        <taxon>Bacteria</taxon>
        <taxon>Bacillati</taxon>
        <taxon>Bacillota</taxon>
        <taxon>Bacilli</taxon>
        <taxon>Bacillales</taxon>
        <taxon>Caryophanaceae</taxon>
        <taxon>Sporosarcina</taxon>
    </lineage>
</organism>
<keyword evidence="3 7" id="KW-0732">Signal</keyword>
<dbReference type="NCBIfam" id="TIGR00225">
    <property type="entry name" value="prc"/>
    <property type="match status" value="1"/>
</dbReference>
<dbReference type="Gene3D" id="3.30.750.44">
    <property type="match status" value="1"/>
</dbReference>
<dbReference type="Proteomes" id="UP000626786">
    <property type="component" value="Unassembled WGS sequence"/>
</dbReference>
<dbReference type="InterPro" id="IPR004447">
    <property type="entry name" value="Peptidase_S41A"/>
</dbReference>
<evidence type="ECO:0000313" key="10">
    <source>
        <dbReference type="Proteomes" id="UP000626786"/>
    </source>
</evidence>
<evidence type="ECO:0000313" key="9">
    <source>
        <dbReference type="EMBL" id="MBD7984741.1"/>
    </source>
</evidence>
<dbReference type="InterPro" id="IPR001478">
    <property type="entry name" value="PDZ"/>
</dbReference>
<evidence type="ECO:0000256" key="2">
    <source>
        <dbReference type="ARBA" id="ARBA00022670"/>
    </source>
</evidence>
<dbReference type="InterPro" id="IPR029045">
    <property type="entry name" value="ClpP/crotonase-like_dom_sf"/>
</dbReference>
<accession>A0ABR8U9P2</accession>
<dbReference type="CDD" id="cd07560">
    <property type="entry name" value="Peptidase_S41_CPP"/>
    <property type="match status" value="1"/>
</dbReference>
<dbReference type="PANTHER" id="PTHR32060">
    <property type="entry name" value="TAIL-SPECIFIC PROTEASE"/>
    <property type="match status" value="1"/>
</dbReference>
<dbReference type="PANTHER" id="PTHR32060:SF30">
    <property type="entry name" value="CARBOXY-TERMINAL PROCESSING PROTEASE CTPA"/>
    <property type="match status" value="1"/>
</dbReference>
<evidence type="ECO:0000256" key="5">
    <source>
        <dbReference type="ARBA" id="ARBA00022825"/>
    </source>
</evidence>
<dbReference type="Pfam" id="PF13205">
    <property type="entry name" value="Big_5"/>
    <property type="match status" value="1"/>
</dbReference>
<dbReference type="Gene3D" id="3.90.226.10">
    <property type="entry name" value="2-enoyl-CoA Hydratase, Chain A, domain 1"/>
    <property type="match status" value="1"/>
</dbReference>
<dbReference type="Pfam" id="PF17820">
    <property type="entry name" value="PDZ_6"/>
    <property type="match status" value="1"/>
</dbReference>
<keyword evidence="5 6" id="KW-0720">Serine protease</keyword>
<dbReference type="RefSeq" id="WP_191694440.1">
    <property type="nucleotide sequence ID" value="NZ_JACSQN010000007.1"/>
</dbReference>
<evidence type="ECO:0000256" key="3">
    <source>
        <dbReference type="ARBA" id="ARBA00022729"/>
    </source>
</evidence>
<feature type="signal peptide" evidence="7">
    <location>
        <begin position="1"/>
        <end position="26"/>
    </location>
</feature>
<dbReference type="SMART" id="SM00228">
    <property type="entry name" value="PDZ"/>
    <property type="match status" value="1"/>
</dbReference>
<dbReference type="SUPFAM" id="SSF52096">
    <property type="entry name" value="ClpP/crotonase"/>
    <property type="match status" value="1"/>
</dbReference>
<feature type="chain" id="PRO_5046934768" evidence="7">
    <location>
        <begin position="27"/>
        <end position="464"/>
    </location>
</feature>
<reference evidence="9 10" key="1">
    <citation type="submission" date="2020-08" db="EMBL/GenBank/DDBJ databases">
        <title>A Genomic Blueprint of the Chicken Gut Microbiome.</title>
        <authorList>
            <person name="Gilroy R."/>
            <person name="Ravi A."/>
            <person name="Getino M."/>
            <person name="Pursley I."/>
            <person name="Horton D.L."/>
            <person name="Alikhan N.-F."/>
            <person name="Baker D."/>
            <person name="Gharbi K."/>
            <person name="Hall N."/>
            <person name="Watson M."/>
            <person name="Adriaenssens E.M."/>
            <person name="Foster-Nyarko E."/>
            <person name="Jarju S."/>
            <person name="Secka A."/>
            <person name="Antonio M."/>
            <person name="Oren A."/>
            <person name="Chaudhuri R."/>
            <person name="La Ragione R.M."/>
            <person name="Hildebrand F."/>
            <person name="Pallen M.J."/>
        </authorList>
    </citation>
    <scope>NUCLEOTIDE SEQUENCE [LARGE SCALE GENOMIC DNA]</scope>
    <source>
        <strain evidence="9 10">Sa2YVA2</strain>
    </source>
</reference>
<dbReference type="SMART" id="SM00245">
    <property type="entry name" value="TSPc"/>
    <property type="match status" value="1"/>
</dbReference>
<evidence type="ECO:0000259" key="8">
    <source>
        <dbReference type="PROSITE" id="PS50106"/>
    </source>
</evidence>
<keyword evidence="2 6" id="KW-0645">Protease</keyword>
<gene>
    <name evidence="9" type="ORF">H9649_09120</name>
</gene>
<evidence type="ECO:0000256" key="6">
    <source>
        <dbReference type="RuleBase" id="RU004404"/>
    </source>
</evidence>